<dbReference type="RefSeq" id="WP_267622295.1">
    <property type="nucleotide sequence ID" value="NZ_JAODIW010000006.1"/>
</dbReference>
<dbReference type="EMBL" id="JBHSDS010000003">
    <property type="protein sequence ID" value="MFC4357406.1"/>
    <property type="molecule type" value="Genomic_DNA"/>
</dbReference>
<keyword evidence="2" id="KW-0804">Transcription</keyword>
<keyword evidence="6" id="KW-1185">Reference proteome</keyword>
<evidence type="ECO:0000256" key="2">
    <source>
        <dbReference type="ARBA" id="ARBA00023163"/>
    </source>
</evidence>
<accession>A0ABD5P9G9</accession>
<feature type="domain" description="HTH bat-type" evidence="3">
    <location>
        <begin position="157"/>
        <end position="208"/>
    </location>
</feature>
<evidence type="ECO:0000259" key="3">
    <source>
        <dbReference type="Pfam" id="PF04967"/>
    </source>
</evidence>
<name>A0ABD5P9G9_9EURY</name>
<sequence length="228" mass="25257">MIIVEFRTDPTIFEQSFARNPETTVEWERSNAVDGDRLRALVWATGGDLDAFGADLASDPTVLRVEPLTDVGNRRLFQVELGSDGVDASVYRHLVEVGGIVQKLVGTDRGWEFRVKFPTRGAVDRFFDACRAKGTDPTVRRLYEERTTEHGRQEYGLTEPQRDALLEAVRAGYLEVPRKADLQELGASLGVSDTAASQRLRRGMKTLVEHTLQSGTDDDGEAASETGE</sequence>
<dbReference type="PANTHER" id="PTHR34236">
    <property type="entry name" value="DIMETHYL SULFOXIDE REDUCTASE TRANSCRIPTIONAL ACTIVATOR"/>
    <property type="match status" value="1"/>
</dbReference>
<dbReference type="Pfam" id="PF04967">
    <property type="entry name" value="HTH_10"/>
    <property type="match status" value="1"/>
</dbReference>
<comment type="caution">
    <text evidence="5">The sequence shown here is derived from an EMBL/GenBank/DDBJ whole genome shotgun (WGS) entry which is preliminary data.</text>
</comment>
<dbReference type="AlphaFoldDB" id="A0ABD5P9G9"/>
<dbReference type="Proteomes" id="UP001595921">
    <property type="component" value="Unassembled WGS sequence"/>
</dbReference>
<evidence type="ECO:0000256" key="1">
    <source>
        <dbReference type="ARBA" id="ARBA00023015"/>
    </source>
</evidence>
<evidence type="ECO:0000313" key="5">
    <source>
        <dbReference type="EMBL" id="MFC4357406.1"/>
    </source>
</evidence>
<dbReference type="InterPro" id="IPR007050">
    <property type="entry name" value="HTH_bacterioopsin"/>
</dbReference>
<proteinExistence type="predicted"/>
<reference evidence="5 6" key="1">
    <citation type="journal article" date="2019" name="Int. J. Syst. Evol. Microbiol.">
        <title>The Global Catalogue of Microorganisms (GCM) 10K type strain sequencing project: providing services to taxonomists for standard genome sequencing and annotation.</title>
        <authorList>
            <consortium name="The Broad Institute Genomics Platform"/>
            <consortium name="The Broad Institute Genome Sequencing Center for Infectious Disease"/>
            <person name="Wu L."/>
            <person name="Ma J."/>
        </authorList>
    </citation>
    <scope>NUCLEOTIDE SEQUENCE [LARGE SCALE GENOMIC DNA]</scope>
    <source>
        <strain evidence="5 6">CGMCC 1.12553</strain>
    </source>
</reference>
<organism evidence="5 6">
    <name type="scientific">Halobium salinum</name>
    <dbReference type="NCBI Taxonomy" id="1364940"/>
    <lineage>
        <taxon>Archaea</taxon>
        <taxon>Methanobacteriati</taxon>
        <taxon>Methanobacteriota</taxon>
        <taxon>Stenosarchaea group</taxon>
        <taxon>Halobacteria</taxon>
        <taxon>Halobacteriales</taxon>
        <taxon>Haloferacaceae</taxon>
        <taxon>Halobium</taxon>
    </lineage>
</organism>
<dbReference type="PANTHER" id="PTHR34236:SF1">
    <property type="entry name" value="DIMETHYL SULFOXIDE REDUCTASE TRANSCRIPTIONAL ACTIVATOR"/>
    <property type="match status" value="1"/>
</dbReference>
<dbReference type="InterPro" id="IPR031803">
    <property type="entry name" value="BAT_GAF/HTH-assoc"/>
</dbReference>
<feature type="domain" description="Bacterioopsin transcriptional activator GAF and HTH associated" evidence="4">
    <location>
        <begin position="5"/>
        <end position="153"/>
    </location>
</feature>
<evidence type="ECO:0000259" key="4">
    <source>
        <dbReference type="Pfam" id="PF15915"/>
    </source>
</evidence>
<dbReference type="Pfam" id="PF15915">
    <property type="entry name" value="BAT"/>
    <property type="match status" value="1"/>
</dbReference>
<gene>
    <name evidence="5" type="ORF">ACFO0N_05510</name>
</gene>
<protein>
    <submittedName>
        <fullName evidence="5">Bacterio-opsin activator domain-containing protein</fullName>
    </submittedName>
</protein>
<evidence type="ECO:0000313" key="6">
    <source>
        <dbReference type="Proteomes" id="UP001595921"/>
    </source>
</evidence>
<keyword evidence="1" id="KW-0805">Transcription regulation</keyword>